<evidence type="ECO:0000256" key="1">
    <source>
        <dbReference type="ARBA" id="ARBA00001947"/>
    </source>
</evidence>
<feature type="active site" description="Proton donor" evidence="12">
    <location>
        <position position="265"/>
    </location>
</feature>
<evidence type="ECO:0000256" key="5">
    <source>
        <dbReference type="ARBA" id="ARBA00022516"/>
    </source>
</evidence>
<evidence type="ECO:0000256" key="4">
    <source>
        <dbReference type="ARBA" id="ARBA00012745"/>
    </source>
</evidence>
<dbReference type="PANTHER" id="PTHR33694:SF1">
    <property type="entry name" value="UDP-3-O-ACYL-N-ACETYLGLUCOSAMINE DEACETYLASE 1, MITOCHONDRIAL-RELATED"/>
    <property type="match status" value="1"/>
</dbReference>
<dbReference type="HOGENOM" id="CLU_046528_1_0_6"/>
<dbReference type="AlphaFoldDB" id="A0A068R0B6"/>
<feature type="binding site" evidence="12">
    <location>
        <position position="79"/>
    </location>
    <ligand>
        <name>Zn(2+)</name>
        <dbReference type="ChEBI" id="CHEBI:29105"/>
    </ligand>
</feature>
<reference evidence="13 14" key="1">
    <citation type="submission" date="2013-07" db="EMBL/GenBank/DDBJ databases">
        <authorList>
            <person name="Genoscope - CEA"/>
        </authorList>
    </citation>
    <scope>NUCLEOTIDE SEQUENCE [LARGE SCALE GENOMIC DNA]</scope>
    <source>
        <strain evidence="13 14">G6</strain>
    </source>
</reference>
<evidence type="ECO:0000256" key="3">
    <source>
        <dbReference type="ARBA" id="ARBA00005002"/>
    </source>
</evidence>
<keyword evidence="14" id="KW-1185">Reference proteome</keyword>
<dbReference type="GO" id="GO:0009245">
    <property type="term" value="P:lipid A biosynthetic process"/>
    <property type="evidence" value="ECO:0007669"/>
    <property type="project" value="UniProtKB-UniRule"/>
</dbReference>
<dbReference type="UniPathway" id="UPA00359">
    <property type="reaction ID" value="UER00478"/>
</dbReference>
<dbReference type="Gene3D" id="3.30.1700.10">
    <property type="entry name" value="lpxc deacetylase, domain 2"/>
    <property type="match status" value="1"/>
</dbReference>
<dbReference type="InterPro" id="IPR011334">
    <property type="entry name" value="UDP-acyl_GlcNac_deAcase_C"/>
</dbReference>
<dbReference type="OrthoDB" id="9802746at2"/>
<comment type="function">
    <text evidence="2 12">Catalyzes the hydrolysis of UDP-3-O-myristoyl-N-acetylglucosamine to form UDP-3-O-myristoylglucosamine and acetate, the committed step in lipid A biosynthesis.</text>
</comment>
<keyword evidence="6 12" id="KW-0441">Lipid A biosynthesis</keyword>
<dbReference type="NCBIfam" id="TIGR00325">
    <property type="entry name" value="lpxC"/>
    <property type="match status" value="1"/>
</dbReference>
<comment type="pathway">
    <text evidence="3 12">Glycolipid biosynthesis; lipid IV(A) biosynthesis; lipid IV(A) from (3R)-3-hydroxytetradecanoyl-[acyl-carrier-protein] and UDP-N-acetyl-alpha-D-glucosamine: step 2/6.</text>
</comment>
<comment type="cofactor">
    <cofactor evidence="1 12">
        <name>Zn(2+)</name>
        <dbReference type="ChEBI" id="CHEBI:29105"/>
    </cofactor>
</comment>
<dbReference type="SUPFAM" id="SSF54211">
    <property type="entry name" value="Ribosomal protein S5 domain 2-like"/>
    <property type="match status" value="2"/>
</dbReference>
<dbReference type="FunFam" id="3.30.1700.10:FF:000001">
    <property type="entry name" value="UDP-3-O-acyl-N-acetylglucosamine deacetylase"/>
    <property type="match status" value="1"/>
</dbReference>
<dbReference type="GO" id="GO:0103117">
    <property type="term" value="F:UDP-3-O-acyl-N-acetylglucosamine deacetylase activity"/>
    <property type="evidence" value="ECO:0007669"/>
    <property type="project" value="UniProtKB-UniRule"/>
</dbReference>
<keyword evidence="7 12" id="KW-0479">Metal-binding</keyword>
<protein>
    <recommendedName>
        <fullName evidence="4 12">UDP-3-O-acyl-N-acetylglucosamine deacetylase</fullName>
        <shortName evidence="12">UDP-3-O-acyl-GlcNAc deacetylase</shortName>
        <ecNumber evidence="4 12">3.5.1.108</ecNumber>
    </recommendedName>
    <alternativeName>
        <fullName evidence="12">UDP-3-O-[R-3-hydroxymyristoyl]-N-acetylglucosamine deacetylase</fullName>
    </alternativeName>
</protein>
<dbReference type="InterPro" id="IPR004463">
    <property type="entry name" value="UDP-acyl_GlcNac_deAcase"/>
</dbReference>
<dbReference type="PANTHER" id="PTHR33694">
    <property type="entry name" value="UDP-3-O-ACYL-N-ACETYLGLUCOSAMINE DEACETYLASE 1, MITOCHONDRIAL-RELATED"/>
    <property type="match status" value="1"/>
</dbReference>
<dbReference type="HAMAP" id="MF_00388">
    <property type="entry name" value="LpxC"/>
    <property type="match status" value="1"/>
</dbReference>
<evidence type="ECO:0000256" key="11">
    <source>
        <dbReference type="ARBA" id="ARBA00024535"/>
    </source>
</evidence>
<accession>A0A068R0B6</accession>
<dbReference type="KEGG" id="xpo:XPG1_0686"/>
<gene>
    <name evidence="12 13" type="primary">lpxC</name>
    <name evidence="13" type="ORF">XPG1_0686</name>
</gene>
<dbReference type="InterPro" id="IPR015870">
    <property type="entry name" value="UDP-acyl_N-AcGlcN_deAcase_N"/>
</dbReference>
<feature type="binding site" evidence="12">
    <location>
        <position position="238"/>
    </location>
    <ligand>
        <name>Zn(2+)</name>
        <dbReference type="ChEBI" id="CHEBI:29105"/>
    </ligand>
</feature>
<dbReference type="GO" id="GO:0016020">
    <property type="term" value="C:membrane"/>
    <property type="evidence" value="ECO:0007669"/>
    <property type="project" value="GOC"/>
</dbReference>
<dbReference type="GO" id="GO:0046872">
    <property type="term" value="F:metal ion binding"/>
    <property type="evidence" value="ECO:0007669"/>
    <property type="project" value="UniProtKB-KW"/>
</dbReference>
<name>A0A068R0B6_9GAMM</name>
<evidence type="ECO:0000313" key="14">
    <source>
        <dbReference type="Proteomes" id="UP000032735"/>
    </source>
</evidence>
<dbReference type="EC" id="3.5.1.108" evidence="4 12"/>
<organism evidence="13 14">
    <name type="scientific">Xenorhabdus poinarii G6</name>
    <dbReference type="NCBI Taxonomy" id="1354304"/>
    <lineage>
        <taxon>Bacteria</taxon>
        <taxon>Pseudomonadati</taxon>
        <taxon>Pseudomonadota</taxon>
        <taxon>Gammaproteobacteria</taxon>
        <taxon>Enterobacterales</taxon>
        <taxon>Morganellaceae</taxon>
        <taxon>Xenorhabdus</taxon>
    </lineage>
</organism>
<dbReference type="STRING" id="1354304.XPG1_0686"/>
<dbReference type="InterPro" id="IPR020568">
    <property type="entry name" value="Ribosomal_Su5_D2-typ_SF"/>
</dbReference>
<dbReference type="Pfam" id="PF03331">
    <property type="entry name" value="LpxC"/>
    <property type="match status" value="1"/>
</dbReference>
<keyword evidence="5 12" id="KW-0444">Lipid biosynthesis</keyword>
<proteinExistence type="inferred from homology"/>
<dbReference type="FunFam" id="3.30.230.20:FF:000001">
    <property type="entry name" value="UDP-3-O-acyl-N-acetylglucosamine deacetylase"/>
    <property type="match status" value="1"/>
</dbReference>
<evidence type="ECO:0000256" key="12">
    <source>
        <dbReference type="HAMAP-Rule" id="MF_00388"/>
    </source>
</evidence>
<evidence type="ECO:0000256" key="6">
    <source>
        <dbReference type="ARBA" id="ARBA00022556"/>
    </source>
</evidence>
<sequence>MIKQRTLKRIVQATGVGLHTGKKVTLIMRPAPANTGVIYRRTDLNPPVDFPADAKSVRDTMLCTCLVNEHNVRISTVEHLNAALAGLGIDNIVIEVDAPEIPIMDGSASPFVFLLLDAGIEELNVAKKFVRMKESVRVEDGDKWAELAPYHGFSLDFTIDFQHPAIDTSSQRYCLDFSADSFVRQISRARTFGFMRDIEYLQSQGLCLGGSFDCAIVVDDYRVLNDDGLRFEDEFVRHKMLDAIGDLFMCGYNIIGAFTAFKSGHALNNKLLQAVLAQEHAWEFVTFEDEAEMPLAFRAPSLVMA</sequence>
<feature type="binding site" evidence="12">
    <location>
        <position position="242"/>
    </location>
    <ligand>
        <name>Zn(2+)</name>
        <dbReference type="ChEBI" id="CHEBI:29105"/>
    </ligand>
</feature>
<keyword evidence="8 12" id="KW-0378">Hydrolase</keyword>
<dbReference type="Gene3D" id="3.30.230.20">
    <property type="entry name" value="lpxc deacetylase, domain 1"/>
    <property type="match status" value="1"/>
</dbReference>
<evidence type="ECO:0000256" key="8">
    <source>
        <dbReference type="ARBA" id="ARBA00022801"/>
    </source>
</evidence>
<evidence type="ECO:0000256" key="2">
    <source>
        <dbReference type="ARBA" id="ARBA00002923"/>
    </source>
</evidence>
<evidence type="ECO:0000256" key="7">
    <source>
        <dbReference type="ARBA" id="ARBA00022723"/>
    </source>
</evidence>
<comment type="similarity">
    <text evidence="12">Belongs to the LpxC family.</text>
</comment>
<dbReference type="RefSeq" id="WP_045957784.1">
    <property type="nucleotide sequence ID" value="NZ_FO704551.1"/>
</dbReference>
<evidence type="ECO:0000313" key="13">
    <source>
        <dbReference type="EMBL" id="CDG20341.1"/>
    </source>
</evidence>
<dbReference type="EMBL" id="FO704551">
    <property type="protein sequence ID" value="CDG20341.1"/>
    <property type="molecule type" value="Genomic_DNA"/>
</dbReference>
<comment type="catalytic activity">
    <reaction evidence="11 12">
        <text>a UDP-3-O-[(3R)-3-hydroxyacyl]-N-acetyl-alpha-D-glucosamine + H2O = a UDP-3-O-[(3R)-3-hydroxyacyl]-alpha-D-glucosamine + acetate</text>
        <dbReference type="Rhea" id="RHEA:67816"/>
        <dbReference type="ChEBI" id="CHEBI:15377"/>
        <dbReference type="ChEBI" id="CHEBI:30089"/>
        <dbReference type="ChEBI" id="CHEBI:137740"/>
        <dbReference type="ChEBI" id="CHEBI:173225"/>
        <dbReference type="EC" id="3.5.1.108"/>
    </reaction>
</comment>
<evidence type="ECO:0000256" key="9">
    <source>
        <dbReference type="ARBA" id="ARBA00022833"/>
    </source>
</evidence>
<keyword evidence="10 12" id="KW-0443">Lipid metabolism</keyword>
<keyword evidence="9 12" id="KW-0862">Zinc</keyword>
<evidence type="ECO:0000256" key="10">
    <source>
        <dbReference type="ARBA" id="ARBA00023098"/>
    </source>
</evidence>
<dbReference type="Proteomes" id="UP000032735">
    <property type="component" value="Chromosome"/>
</dbReference>